<feature type="transmembrane region" description="Helical" evidence="1">
    <location>
        <begin position="341"/>
        <end position="359"/>
    </location>
</feature>
<name>A0ABT3BDR6_9RHOB</name>
<evidence type="ECO:0000256" key="1">
    <source>
        <dbReference type="SAM" id="Phobius"/>
    </source>
</evidence>
<reference evidence="2 3" key="1">
    <citation type="submission" date="2022-04" db="EMBL/GenBank/DDBJ databases">
        <title>Roseobacter sp. WL0113 is a bacterium isolated from neritic sediment.</title>
        <authorList>
            <person name="Wang L."/>
            <person name="He W."/>
            <person name="Zhang D.-F."/>
        </authorList>
    </citation>
    <scope>NUCLEOTIDE SEQUENCE [LARGE SCALE GENOMIC DNA]</scope>
    <source>
        <strain evidence="2 3">WL0113</strain>
    </source>
</reference>
<proteinExistence type="predicted"/>
<comment type="caution">
    <text evidence="2">The sequence shown here is derived from an EMBL/GenBank/DDBJ whole genome shotgun (WGS) entry which is preliminary data.</text>
</comment>
<sequence length="466" mass="50738">MTEAPTRMPLRIPPVFWLALGVIALISLPNLRDPMIRHDDFPALLGHADAFWNKTLHEGRWLNYVWHLRDMITPAWLNFALYQICWAIFATALAVAATRQDKSVPAAALMAALILVAPPATLISLWFNTLLPGLALVALYGVIVCCSPQPTARRLLPVFIVATFMAYTTYPLLLLALCLAATQRRSLRDLFGLLSLFSASFIGAVLITYALNWQVHGIFGVPLAEWREAEPAESIAGLWANLSWVQTSFARFFEKAMLGSIPLLLVHGGCLLGAALVMIRRAPMELVYFATGLLTGLALVVVQAAKLGVLVPPRAMIFLWVFYAAILVRGAQLLSQDQTPLSRLGVVAAAILTLAYGAVTHQRYAGFQQWQTQTRSIGLALANLPGPVHVVGRATQSAAGQSAGIQSDQALAYRLEQFSGHRIVLCQPTGIDCGDLPPHTSAGWQVLRTGDTTRVIVPDDGAERPR</sequence>
<gene>
    <name evidence="2" type="ORF">MUB52_08875</name>
</gene>
<dbReference type="Proteomes" id="UP001208690">
    <property type="component" value="Unassembled WGS sequence"/>
</dbReference>
<organism evidence="2 3">
    <name type="scientific">Roseobacter sinensis</name>
    <dbReference type="NCBI Taxonomy" id="2931391"/>
    <lineage>
        <taxon>Bacteria</taxon>
        <taxon>Pseudomonadati</taxon>
        <taxon>Pseudomonadota</taxon>
        <taxon>Alphaproteobacteria</taxon>
        <taxon>Rhodobacterales</taxon>
        <taxon>Roseobacteraceae</taxon>
        <taxon>Roseobacter</taxon>
    </lineage>
</organism>
<keyword evidence="1" id="KW-0812">Transmembrane</keyword>
<feature type="transmembrane region" description="Helical" evidence="1">
    <location>
        <begin position="12"/>
        <end position="31"/>
    </location>
</feature>
<feature type="transmembrane region" description="Helical" evidence="1">
    <location>
        <begin position="317"/>
        <end position="334"/>
    </location>
</feature>
<keyword evidence="1" id="KW-1133">Transmembrane helix</keyword>
<feature type="transmembrane region" description="Helical" evidence="1">
    <location>
        <begin position="76"/>
        <end position="97"/>
    </location>
</feature>
<evidence type="ECO:0008006" key="4">
    <source>
        <dbReference type="Google" id="ProtNLM"/>
    </source>
</evidence>
<feature type="transmembrane region" description="Helical" evidence="1">
    <location>
        <begin position="190"/>
        <end position="211"/>
    </location>
</feature>
<protein>
    <recommendedName>
        <fullName evidence="4">Glucosyl transferase GtrII</fullName>
    </recommendedName>
</protein>
<dbReference type="EMBL" id="JALIEB010000004">
    <property type="protein sequence ID" value="MCV3271539.1"/>
    <property type="molecule type" value="Genomic_DNA"/>
</dbReference>
<keyword evidence="3" id="KW-1185">Reference proteome</keyword>
<keyword evidence="1" id="KW-0472">Membrane</keyword>
<accession>A0ABT3BDR6</accession>
<feature type="transmembrane region" description="Helical" evidence="1">
    <location>
        <begin position="286"/>
        <end position="305"/>
    </location>
</feature>
<dbReference type="RefSeq" id="WP_263843855.1">
    <property type="nucleotide sequence ID" value="NZ_JALIEB010000004.1"/>
</dbReference>
<evidence type="ECO:0000313" key="3">
    <source>
        <dbReference type="Proteomes" id="UP001208690"/>
    </source>
</evidence>
<feature type="transmembrane region" description="Helical" evidence="1">
    <location>
        <begin position="256"/>
        <end position="279"/>
    </location>
</feature>
<evidence type="ECO:0000313" key="2">
    <source>
        <dbReference type="EMBL" id="MCV3271539.1"/>
    </source>
</evidence>
<feature type="transmembrane region" description="Helical" evidence="1">
    <location>
        <begin position="156"/>
        <end position="178"/>
    </location>
</feature>
<feature type="transmembrane region" description="Helical" evidence="1">
    <location>
        <begin position="103"/>
        <end position="123"/>
    </location>
</feature>